<dbReference type="GO" id="GO:0008270">
    <property type="term" value="F:zinc ion binding"/>
    <property type="evidence" value="ECO:0007669"/>
    <property type="project" value="Ensembl"/>
</dbReference>
<keyword evidence="8 23" id="KW-0732">Signal</keyword>
<dbReference type="GO" id="GO:0006882">
    <property type="term" value="P:intracellular zinc ion homeostasis"/>
    <property type="evidence" value="ECO:0007669"/>
    <property type="project" value="Ensembl"/>
</dbReference>
<evidence type="ECO:0000256" key="11">
    <source>
        <dbReference type="ARBA" id="ARBA00022843"/>
    </source>
</evidence>
<organism evidence="26 27">
    <name type="scientific">Chrysemys picta bellii</name>
    <name type="common">Western painted turtle</name>
    <name type="synonym">Emys bellii</name>
    <dbReference type="NCBI Taxonomy" id="8478"/>
    <lineage>
        <taxon>Eukaryota</taxon>
        <taxon>Metazoa</taxon>
        <taxon>Chordata</taxon>
        <taxon>Craniata</taxon>
        <taxon>Vertebrata</taxon>
        <taxon>Euteleostomi</taxon>
        <taxon>Archelosauria</taxon>
        <taxon>Testudinata</taxon>
        <taxon>Testudines</taxon>
        <taxon>Cryptodira</taxon>
        <taxon>Durocryptodira</taxon>
        <taxon>Testudinoidea</taxon>
        <taxon>Emydidae</taxon>
        <taxon>Chrysemys</taxon>
    </lineage>
</organism>
<dbReference type="GO" id="GO:0005385">
    <property type="term" value="F:zinc ion transmembrane transporter activity"/>
    <property type="evidence" value="ECO:0007669"/>
    <property type="project" value="Ensembl"/>
</dbReference>
<keyword evidence="6 22" id="KW-0812">Transmembrane</keyword>
<keyword evidence="4" id="KW-0813">Transport</keyword>
<evidence type="ECO:0000259" key="24">
    <source>
        <dbReference type="Pfam" id="PF18292"/>
    </source>
</evidence>
<gene>
    <name evidence="26" type="primary">SLC39A4</name>
</gene>
<evidence type="ECO:0000256" key="16">
    <source>
        <dbReference type="ARBA" id="ARBA00034634"/>
    </source>
</evidence>
<feature type="transmembrane region" description="Helical" evidence="22">
    <location>
        <begin position="406"/>
        <end position="423"/>
    </location>
</feature>
<evidence type="ECO:0000256" key="15">
    <source>
        <dbReference type="ARBA" id="ARBA00023136"/>
    </source>
</evidence>
<reference evidence="26" key="2">
    <citation type="submission" date="2025-09" db="UniProtKB">
        <authorList>
            <consortium name="Ensembl"/>
        </authorList>
    </citation>
    <scope>IDENTIFICATION</scope>
</reference>
<dbReference type="GO" id="GO:0071578">
    <property type="term" value="P:zinc ion import across plasma membrane"/>
    <property type="evidence" value="ECO:0007669"/>
    <property type="project" value="TreeGrafter"/>
</dbReference>
<dbReference type="InterPro" id="IPR049406">
    <property type="entry name" value="ZIP4_12_EF-hand"/>
</dbReference>
<evidence type="ECO:0000256" key="22">
    <source>
        <dbReference type="SAM" id="Phobius"/>
    </source>
</evidence>
<dbReference type="GO" id="GO:0106219">
    <property type="term" value="F:zinc ion sensor activity"/>
    <property type="evidence" value="ECO:0007669"/>
    <property type="project" value="Ensembl"/>
</dbReference>
<evidence type="ECO:0000256" key="14">
    <source>
        <dbReference type="ARBA" id="ARBA00023065"/>
    </source>
</evidence>
<dbReference type="GO" id="GO:0016324">
    <property type="term" value="C:apical plasma membrane"/>
    <property type="evidence" value="ECO:0007669"/>
    <property type="project" value="UniProtKB-SubCell"/>
</dbReference>
<feature type="transmembrane region" description="Helical" evidence="22">
    <location>
        <begin position="550"/>
        <end position="570"/>
    </location>
</feature>
<dbReference type="PANTHER" id="PTHR12191:SF21">
    <property type="entry name" value="ZINC TRANSPORTER ZIP4"/>
    <property type="match status" value="1"/>
</dbReference>
<dbReference type="InterPro" id="IPR050799">
    <property type="entry name" value="ZIP_Transporter"/>
</dbReference>
<protein>
    <recommendedName>
        <fullName evidence="17">Zinc transporter ZIP4</fullName>
    </recommendedName>
    <alternativeName>
        <fullName evidence="19">Solute carrier family 39 member 4</fullName>
    </alternativeName>
    <alternativeName>
        <fullName evidence="18">Zrt- and Irt-like protein 4</fullName>
    </alternativeName>
</protein>
<feature type="signal peptide" evidence="23">
    <location>
        <begin position="1"/>
        <end position="21"/>
    </location>
</feature>
<evidence type="ECO:0000256" key="6">
    <source>
        <dbReference type="ARBA" id="ARBA00022692"/>
    </source>
</evidence>
<evidence type="ECO:0000256" key="21">
    <source>
        <dbReference type="SAM" id="MobiDB-lite"/>
    </source>
</evidence>
<keyword evidence="12" id="KW-0864">Zinc transport</keyword>
<evidence type="ECO:0000256" key="3">
    <source>
        <dbReference type="ARBA" id="ARBA00006939"/>
    </source>
</evidence>
<dbReference type="PANTHER" id="PTHR12191">
    <property type="entry name" value="SOLUTE CARRIER FAMILY 39"/>
    <property type="match status" value="1"/>
</dbReference>
<evidence type="ECO:0000256" key="9">
    <source>
        <dbReference type="ARBA" id="ARBA00022753"/>
    </source>
</evidence>
<feature type="transmembrane region" description="Helical" evidence="22">
    <location>
        <begin position="326"/>
        <end position="348"/>
    </location>
</feature>
<dbReference type="GO" id="GO:0140410">
    <property type="term" value="F:monoatomic cation:bicarbonate symporter activity"/>
    <property type="evidence" value="ECO:0007669"/>
    <property type="project" value="TreeGrafter"/>
</dbReference>
<keyword evidence="10" id="KW-0862">Zinc</keyword>
<name>A0A8C3P9T8_CHRPI</name>
<keyword evidence="9" id="KW-0967">Endosome</keyword>
<evidence type="ECO:0000256" key="8">
    <source>
        <dbReference type="ARBA" id="ARBA00022729"/>
    </source>
</evidence>
<dbReference type="Pfam" id="PF18292">
    <property type="entry name" value="ZIP4_domain"/>
    <property type="match status" value="1"/>
</dbReference>
<evidence type="ECO:0000256" key="12">
    <source>
        <dbReference type="ARBA" id="ARBA00022906"/>
    </source>
</evidence>
<dbReference type="GO" id="GO:0140486">
    <property type="term" value="F:zinc ion sequestering activity"/>
    <property type="evidence" value="ECO:0007669"/>
    <property type="project" value="Ensembl"/>
</dbReference>
<feature type="region of interest" description="Disordered" evidence="21">
    <location>
        <begin position="72"/>
        <end position="91"/>
    </location>
</feature>
<evidence type="ECO:0000256" key="18">
    <source>
        <dbReference type="ARBA" id="ARBA00041703"/>
    </source>
</evidence>
<dbReference type="Ensembl" id="ENSCPBT00000031392.1">
    <property type="protein sequence ID" value="ENSCPBP00000026646.1"/>
    <property type="gene ID" value="ENSCPBG00000018918.1"/>
</dbReference>
<evidence type="ECO:0000256" key="4">
    <source>
        <dbReference type="ARBA" id="ARBA00022448"/>
    </source>
</evidence>
<keyword evidence="15 22" id="KW-0472">Membrane</keyword>
<feature type="chain" id="PRO_5034623245" description="Zinc transporter ZIP4" evidence="23">
    <location>
        <begin position="22"/>
        <end position="639"/>
    </location>
</feature>
<feature type="transmembrane region" description="Helical" evidence="22">
    <location>
        <begin position="576"/>
        <end position="597"/>
    </location>
</feature>
<keyword evidence="11" id="KW-0832">Ubl conjugation</keyword>
<comment type="catalytic activity">
    <reaction evidence="16">
        <text>Zn(2+)(in) = Zn(2+)(out)</text>
        <dbReference type="Rhea" id="RHEA:29351"/>
        <dbReference type="ChEBI" id="CHEBI:29105"/>
    </reaction>
</comment>
<keyword evidence="14" id="KW-0406">Ion transport</keyword>
<evidence type="ECO:0000256" key="13">
    <source>
        <dbReference type="ARBA" id="ARBA00022989"/>
    </source>
</evidence>
<dbReference type="InterPro" id="IPR003689">
    <property type="entry name" value="ZIP"/>
</dbReference>
<reference evidence="26" key="1">
    <citation type="submission" date="2025-08" db="UniProtKB">
        <authorList>
            <consortium name="Ensembl"/>
        </authorList>
    </citation>
    <scope>IDENTIFICATION</scope>
</reference>
<evidence type="ECO:0000256" key="17">
    <source>
        <dbReference type="ARBA" id="ARBA00039394"/>
    </source>
</evidence>
<evidence type="ECO:0000313" key="27">
    <source>
        <dbReference type="Proteomes" id="UP000694380"/>
    </source>
</evidence>
<comment type="function">
    <text evidence="20">Selective transporter that mediates the uptake of Zn(2+). Plays an essential role for dietary zinc uptake from small intestine. The Zn(2+) uniporter activity is regulated by zinc availability. Also exhibits polyspecific binding and transport of Cu(2+), Cd(2+) and possibly Ni(2+) but at higher concentrations.</text>
</comment>
<evidence type="ECO:0000256" key="2">
    <source>
        <dbReference type="ARBA" id="ARBA00004424"/>
    </source>
</evidence>
<evidence type="ECO:0000256" key="23">
    <source>
        <dbReference type="SAM" id="SignalP"/>
    </source>
</evidence>
<evidence type="ECO:0000256" key="19">
    <source>
        <dbReference type="ARBA" id="ARBA00042777"/>
    </source>
</evidence>
<keyword evidence="7" id="KW-0479">Metal-binding</keyword>
<dbReference type="GO" id="GO:0042802">
    <property type="term" value="F:identical protein binding"/>
    <property type="evidence" value="ECO:0007669"/>
    <property type="project" value="Ensembl"/>
</dbReference>
<evidence type="ECO:0000259" key="25">
    <source>
        <dbReference type="Pfam" id="PF21116"/>
    </source>
</evidence>
<comment type="subcellular location">
    <subcellularLocation>
        <location evidence="2">Apical cell membrane</location>
        <topology evidence="2">Multi-pass membrane protein</topology>
    </subcellularLocation>
    <subcellularLocation>
        <location evidence="1">Recycling endosome membrane</location>
        <topology evidence="1">Multi-pass membrane protein</topology>
    </subcellularLocation>
</comment>
<evidence type="ECO:0000256" key="5">
    <source>
        <dbReference type="ARBA" id="ARBA00022475"/>
    </source>
</evidence>
<evidence type="ECO:0000256" key="1">
    <source>
        <dbReference type="ARBA" id="ARBA00004195"/>
    </source>
</evidence>
<evidence type="ECO:0000256" key="7">
    <source>
        <dbReference type="ARBA" id="ARBA00022723"/>
    </source>
</evidence>
<feature type="domain" description="Zinc transporter ZIP4 N-terminal" evidence="24">
    <location>
        <begin position="52"/>
        <end position="134"/>
    </location>
</feature>
<feature type="transmembrane region" description="Helical" evidence="22">
    <location>
        <begin position="609"/>
        <end position="632"/>
    </location>
</feature>
<sequence>MALLVPLVLLCLGGAVCPGRGAPAPSQEQVLQSVWALLASGEGSLPHAALDSLLSILAARVQCPAVPCEKVTPQPGAVRSPPSSAGREQRLGQTPARLGAGVLLYLTDPAATCAAVRGGQWVAEAGAFLTSFSSGNPAAGPTAEKVAELLGGITAVSGRVAADVAGRVLVTVTYHVLLGDCFHALPPPHYFLGYIFRRYGNESQNLTLAGLTTLMGQLALGPEDEHTDHHHDDERPLSWLRALGRGGLRSVAWVPPTPSVTPHLCFQMCLSPGDLLEIYSLDPDAGISGPDFTSLSPALLQQQLSGACSVPHLSAPGNRLTEAERYIYGSLATLVICLCALLGIVLLLCTACASAYPYVIQGFVSLAVGSLTGDALLHLIPQFLGLHSHADEGHAHGAEEAGTRDTIWKLLAVLGGIYVFFLLEKFFSLCVLLRQEEAGGGHPHDHAMSLQVYQAEQRRKKQEKGASQADLVRPTLTAPRSAEQRMIPYMITIGDAIHNFADGLAVGAAFSTSWKTGLATSLAVLCHELPHELGDFAALLHAGLSVKKALLLNFSSALTAFLGLYIALSVTTGEEFQAWIFTVATGLFLYVALCDMLPTMMNVKDKRPWLLFALHNLGLLGGWAILLLLSLYEENLTLL</sequence>
<keyword evidence="5" id="KW-1003">Cell membrane</keyword>
<dbReference type="GeneTree" id="ENSGT00940000160042"/>
<proteinExistence type="inferred from homology"/>
<evidence type="ECO:0000256" key="20">
    <source>
        <dbReference type="ARBA" id="ARBA00055808"/>
    </source>
</evidence>
<dbReference type="InterPro" id="IPR041137">
    <property type="entry name" value="ZIP4_N"/>
</dbReference>
<feature type="transmembrane region" description="Helical" evidence="22">
    <location>
        <begin position="355"/>
        <end position="380"/>
    </location>
</feature>
<dbReference type="GO" id="GO:0034224">
    <property type="term" value="P:cellular response to zinc ion starvation"/>
    <property type="evidence" value="ECO:0007669"/>
    <property type="project" value="Ensembl"/>
</dbReference>
<dbReference type="GO" id="GO:0055038">
    <property type="term" value="C:recycling endosome membrane"/>
    <property type="evidence" value="ECO:0007669"/>
    <property type="project" value="UniProtKB-SubCell"/>
</dbReference>
<dbReference type="Pfam" id="PF21116">
    <property type="entry name" value="EF-hand_Zip"/>
    <property type="match status" value="1"/>
</dbReference>
<accession>A0A8C3P9T8</accession>
<keyword evidence="27" id="KW-1185">Reference proteome</keyword>
<feature type="domain" description="Zinc transporter ZIP4/12 EF-hand" evidence="25">
    <location>
        <begin position="188"/>
        <end position="307"/>
    </location>
</feature>
<comment type="similarity">
    <text evidence="3">Belongs to the ZIP transporter (TC 2.A.5) family.</text>
</comment>
<evidence type="ECO:0000256" key="10">
    <source>
        <dbReference type="ARBA" id="ARBA00022833"/>
    </source>
</evidence>
<dbReference type="Pfam" id="PF02535">
    <property type="entry name" value="Zip"/>
    <property type="match status" value="1"/>
</dbReference>
<dbReference type="AlphaFoldDB" id="A0A8C3P9T8"/>
<dbReference type="Proteomes" id="UP000694380">
    <property type="component" value="Unplaced"/>
</dbReference>
<keyword evidence="13 22" id="KW-1133">Transmembrane helix</keyword>
<evidence type="ECO:0000313" key="26">
    <source>
        <dbReference type="Ensembl" id="ENSCPBP00000026646.1"/>
    </source>
</evidence>